<dbReference type="InterPro" id="IPR052436">
    <property type="entry name" value="LTO1_adapter"/>
</dbReference>
<comment type="similarity">
    <text evidence="1">Belongs to the LTO1 family.</text>
</comment>
<dbReference type="EMBL" id="MU003828">
    <property type="protein sequence ID" value="KAF2718206.1"/>
    <property type="molecule type" value="Genomic_DNA"/>
</dbReference>
<name>A0A9P4Q4C7_9PEZI</name>
<sequence length="146" mass="16163">FDSLLDLEDQYHNEGFRLGLSDGERAGRAEGRSFGLSKGFEKFIEMGRLHGRAAVWDSQLIRPLPAVSSDEGAKAVDEREREQLRAIGSTDASGRLRKHVQRLVTLTDPETLPTENSEEGVSEVDDRLKDAKAKATLIARIIGEDD</sequence>
<dbReference type="PANTHER" id="PTHR28532">
    <property type="entry name" value="GEO13458P1"/>
    <property type="match status" value="1"/>
</dbReference>
<dbReference type="Pfam" id="PF09811">
    <property type="entry name" value="Yae1_N"/>
    <property type="match status" value="1"/>
</dbReference>
<feature type="non-terminal residue" evidence="3">
    <location>
        <position position="146"/>
    </location>
</feature>
<feature type="non-terminal residue" evidence="3">
    <location>
        <position position="1"/>
    </location>
</feature>
<accession>A0A9P4Q4C7</accession>
<evidence type="ECO:0000313" key="4">
    <source>
        <dbReference type="Proteomes" id="UP000799441"/>
    </source>
</evidence>
<dbReference type="PANTHER" id="PTHR28532:SF1">
    <property type="entry name" value="ORAL CANCER OVEREXPRESSED 1"/>
    <property type="match status" value="1"/>
</dbReference>
<keyword evidence="4" id="KW-1185">Reference proteome</keyword>
<evidence type="ECO:0000313" key="3">
    <source>
        <dbReference type="EMBL" id="KAF2718206.1"/>
    </source>
</evidence>
<proteinExistence type="inferred from homology"/>
<gene>
    <name evidence="3" type="ORF">K431DRAFT_196611</name>
</gene>
<dbReference type="InterPro" id="IPR019191">
    <property type="entry name" value="Essential_protein_Yae1_N"/>
</dbReference>
<feature type="domain" description="Essential protein Yae1 N-terminal" evidence="2">
    <location>
        <begin position="15"/>
        <end position="53"/>
    </location>
</feature>
<dbReference type="AlphaFoldDB" id="A0A9P4Q4C7"/>
<dbReference type="Proteomes" id="UP000799441">
    <property type="component" value="Unassembled WGS sequence"/>
</dbReference>
<dbReference type="OrthoDB" id="48036at2759"/>
<evidence type="ECO:0000259" key="2">
    <source>
        <dbReference type="Pfam" id="PF09811"/>
    </source>
</evidence>
<comment type="caution">
    <text evidence="3">The sequence shown here is derived from an EMBL/GenBank/DDBJ whole genome shotgun (WGS) entry which is preliminary data.</text>
</comment>
<organism evidence="3 4">
    <name type="scientific">Polychaeton citri CBS 116435</name>
    <dbReference type="NCBI Taxonomy" id="1314669"/>
    <lineage>
        <taxon>Eukaryota</taxon>
        <taxon>Fungi</taxon>
        <taxon>Dikarya</taxon>
        <taxon>Ascomycota</taxon>
        <taxon>Pezizomycotina</taxon>
        <taxon>Dothideomycetes</taxon>
        <taxon>Dothideomycetidae</taxon>
        <taxon>Capnodiales</taxon>
        <taxon>Capnodiaceae</taxon>
        <taxon>Polychaeton</taxon>
    </lineage>
</organism>
<reference evidence="3" key="1">
    <citation type="journal article" date="2020" name="Stud. Mycol.">
        <title>101 Dothideomycetes genomes: a test case for predicting lifestyles and emergence of pathogens.</title>
        <authorList>
            <person name="Haridas S."/>
            <person name="Albert R."/>
            <person name="Binder M."/>
            <person name="Bloem J."/>
            <person name="Labutti K."/>
            <person name="Salamov A."/>
            <person name="Andreopoulos B."/>
            <person name="Baker S."/>
            <person name="Barry K."/>
            <person name="Bills G."/>
            <person name="Bluhm B."/>
            <person name="Cannon C."/>
            <person name="Castanera R."/>
            <person name="Culley D."/>
            <person name="Daum C."/>
            <person name="Ezra D."/>
            <person name="Gonzalez J."/>
            <person name="Henrissat B."/>
            <person name="Kuo A."/>
            <person name="Liang C."/>
            <person name="Lipzen A."/>
            <person name="Lutzoni F."/>
            <person name="Magnuson J."/>
            <person name="Mondo S."/>
            <person name="Nolan M."/>
            <person name="Ohm R."/>
            <person name="Pangilinan J."/>
            <person name="Park H.-J."/>
            <person name="Ramirez L."/>
            <person name="Alfaro M."/>
            <person name="Sun H."/>
            <person name="Tritt A."/>
            <person name="Yoshinaga Y."/>
            <person name="Zwiers L.-H."/>
            <person name="Turgeon B."/>
            <person name="Goodwin S."/>
            <person name="Spatafora J."/>
            <person name="Crous P."/>
            <person name="Grigoriev I."/>
        </authorList>
    </citation>
    <scope>NUCLEOTIDE SEQUENCE</scope>
    <source>
        <strain evidence="3">CBS 116435</strain>
    </source>
</reference>
<protein>
    <submittedName>
        <fullName evidence="3">DUF1715-domain-containing protein</fullName>
    </submittedName>
</protein>
<evidence type="ECO:0000256" key="1">
    <source>
        <dbReference type="ARBA" id="ARBA00038090"/>
    </source>
</evidence>